<evidence type="ECO:0000259" key="8">
    <source>
        <dbReference type="Pfam" id="PF05104"/>
    </source>
</evidence>
<dbReference type="Proteomes" id="UP000008143">
    <property type="component" value="Chromosome 5"/>
</dbReference>
<keyword evidence="4 7" id="KW-1133">Transmembrane helix</keyword>
<evidence type="ECO:0000313" key="11">
    <source>
        <dbReference type="Xenbase" id="XB-GENE-5800192"/>
    </source>
</evidence>
<feature type="region of interest" description="Disordered" evidence="6">
    <location>
        <begin position="293"/>
        <end position="338"/>
    </location>
</feature>
<feature type="compositionally biased region" description="Polar residues" evidence="6">
    <location>
        <begin position="262"/>
        <end position="271"/>
    </location>
</feature>
<dbReference type="InterPro" id="IPR040248">
    <property type="entry name" value="RRBP1"/>
</dbReference>
<dbReference type="PANTHER" id="PTHR18939">
    <property type="entry name" value="RIBOSOME BINDING PROTEIN-1"/>
    <property type="match status" value="1"/>
</dbReference>
<reference evidence="10" key="1">
    <citation type="submission" date="2025-08" db="UniProtKB">
        <authorList>
            <consortium name="RefSeq"/>
        </authorList>
    </citation>
    <scope>IDENTIFICATION</scope>
    <source>
        <strain evidence="10">Nigerian</strain>
        <tissue evidence="10">Liver and blood</tissue>
    </source>
</reference>
<feature type="region of interest" description="Disordered" evidence="6">
    <location>
        <begin position="38"/>
        <end position="103"/>
    </location>
</feature>
<dbReference type="CTD" id="6238"/>
<evidence type="ECO:0000256" key="4">
    <source>
        <dbReference type="ARBA" id="ARBA00022989"/>
    </source>
</evidence>
<comment type="subcellular location">
    <subcellularLocation>
        <location evidence="1">Endoplasmic reticulum membrane</location>
        <topology evidence="1">Single-pass membrane protein</topology>
    </subcellularLocation>
</comment>
<feature type="domain" description="Ribosome receptor lysine/proline rich" evidence="8">
    <location>
        <begin position="33"/>
        <end position="169"/>
    </location>
</feature>
<dbReference type="GeneID" id="448168"/>
<sequence length="1032" mass="115662">MDLYDPQTLGVMVFGGFMLVSALGIFLVSTFSMKETSYEEALAKQRKETEKNQPKVDKKKKEKLPVQKGKAKKKDEKPNGKIPEHESNQEPTDPKKAESGHELILEKTPVPVVPVVPVEVPIVPVVAPVPKKSAPGSVKSAPVSEKPAPVSQKPAPVSQKPAPVSQKPAPVSQKPAPVSQKPAPVSQKPAPVSQKPAPVSQKPAPVSQKPAPVSQKPAPVPEKPAPASEKPAPVQEKSAPSPKDKKKKPEKKVLKVEPSPSPAVTFTQAVSSKHVPVLDAPIKEVPVVAVSPVGSQPASSTQPPKKAEAIVNQEDSKQENVPKKKSAPKKKTEPSAEECEGAVYIPYKTLVPTIQSMCFSKGEAQKLIEILAEKYGIMQDTWQTATQKGDPVAALKRVVEEKEKLLLAQHEKTNSYKEKFMEVNKELQSEKSRAKTEQTKFKEQLVTREQEINALQARMQASYQDHVNETQQLQTKVRSLQEEIENGPKAQLTRLQQENSILRDALNQATSQTESKQNAELAKLRQECSKLSKELSDKSESLQQEEQRRKSLDGKVVTYEKQITQLQTLQQEGETTLQKRLDEVNEELRKSQSTYQNLLADTEKAKAEQKNHADLQTKLQSYEAESKQKSEELDKLNKQLQGVSGENSQLMERIKSIEALLEAGQNKDTDKEKQQQEVREAETAQLQIRLQEKDSHIASLEKETSELKEAVEQQKNKNNDLREKNWQAMEALGLSEKTSEEKLNSEKKAKEEMVQQLNAVQIQTKETLQLLYPQITIEPQQSYSEWLQEFRQRTTEFLNQPTEKDGSSESQLKLKEAEDTQSALQTECEQYRTILGETEAMLKALQKSVEEEEQVWKAKLAASEEDLTKSHSQVKTLEETVEKLRSDLQSTEQLKECISLMEAQLETQMNAKSTECQTYSNEIESLQQLLSESQEHLNATKAEARKQSVELSVLRQQLSEMQNHVNDTEHQTSKIMEVPMVNLESTLAETQEKSVRSLQEELEKLKSTEEPDTEEVQQIKGEENDSNNGTSV</sequence>
<feature type="region of interest" description="Disordered" evidence="6">
    <location>
        <begin position="534"/>
        <end position="553"/>
    </location>
</feature>
<feature type="compositionally biased region" description="Low complexity" evidence="6">
    <location>
        <begin position="225"/>
        <end position="241"/>
    </location>
</feature>
<evidence type="ECO:0000313" key="10">
    <source>
        <dbReference type="RefSeq" id="XP_031757498.1"/>
    </source>
</evidence>
<accession>A0A8J1JI02</accession>
<evidence type="ECO:0000256" key="6">
    <source>
        <dbReference type="SAM" id="MobiDB-lite"/>
    </source>
</evidence>
<feature type="region of interest" description="Disordered" evidence="6">
    <location>
        <begin position="988"/>
        <end position="1032"/>
    </location>
</feature>
<evidence type="ECO:0000313" key="9">
    <source>
        <dbReference type="Proteomes" id="UP000008143"/>
    </source>
</evidence>
<name>A0A8J1JI02_XENTR</name>
<keyword evidence="2 7" id="KW-0812">Transmembrane</keyword>
<evidence type="ECO:0000256" key="5">
    <source>
        <dbReference type="ARBA" id="ARBA00023136"/>
    </source>
</evidence>
<dbReference type="Xenbase" id="XB-GENE-5800192">
    <property type="gene designation" value="rrbp1"/>
</dbReference>
<keyword evidence="3" id="KW-0256">Endoplasmic reticulum</keyword>
<feature type="compositionally biased region" description="Polar residues" evidence="6">
    <location>
        <begin position="293"/>
        <end position="303"/>
    </location>
</feature>
<dbReference type="Pfam" id="PF05104">
    <property type="entry name" value="Rib_recp_KP_reg"/>
    <property type="match status" value="1"/>
</dbReference>
<protein>
    <submittedName>
        <fullName evidence="10">Ribosome-binding protein 1 isoform X4</fullName>
    </submittedName>
</protein>
<keyword evidence="9" id="KW-1185">Reference proteome</keyword>
<keyword evidence="5 7" id="KW-0472">Membrane</keyword>
<dbReference type="InterPro" id="IPR007794">
    <property type="entry name" value="Rib_rcpt_KP"/>
</dbReference>
<feature type="region of interest" description="Disordered" evidence="6">
    <location>
        <begin position="125"/>
        <end position="272"/>
    </location>
</feature>
<feature type="compositionally biased region" description="Basic and acidic residues" evidence="6">
    <location>
        <begin position="990"/>
        <end position="1009"/>
    </location>
</feature>
<proteinExistence type="predicted"/>
<dbReference type="AGR" id="Xenbase:XB-GENE-5800192"/>
<dbReference type="PANTHER" id="PTHR18939:SF4">
    <property type="entry name" value="RIBOSOME-BINDING PROTEIN 1"/>
    <property type="match status" value="1"/>
</dbReference>
<organism evidence="9 10">
    <name type="scientific">Xenopus tropicalis</name>
    <name type="common">Western clawed frog</name>
    <name type="synonym">Silurana tropicalis</name>
    <dbReference type="NCBI Taxonomy" id="8364"/>
    <lineage>
        <taxon>Eukaryota</taxon>
        <taxon>Metazoa</taxon>
        <taxon>Chordata</taxon>
        <taxon>Craniata</taxon>
        <taxon>Vertebrata</taxon>
        <taxon>Euteleostomi</taxon>
        <taxon>Amphibia</taxon>
        <taxon>Batrachia</taxon>
        <taxon>Anura</taxon>
        <taxon>Pipoidea</taxon>
        <taxon>Pipidae</taxon>
        <taxon>Xenopodinae</taxon>
        <taxon>Xenopus</taxon>
        <taxon>Silurana</taxon>
    </lineage>
</organism>
<feature type="compositionally biased region" description="Basic and acidic residues" evidence="6">
    <location>
        <begin position="73"/>
        <end position="103"/>
    </location>
</feature>
<feature type="compositionally biased region" description="Basic and acidic residues" evidence="6">
    <location>
        <begin position="41"/>
        <end position="56"/>
    </location>
</feature>
<dbReference type="RefSeq" id="XP_031757498.1">
    <property type="nucleotide sequence ID" value="XM_031901638.1"/>
</dbReference>
<gene>
    <name evidence="10 11" type="primary">rrbp1</name>
</gene>
<evidence type="ECO:0000256" key="3">
    <source>
        <dbReference type="ARBA" id="ARBA00022824"/>
    </source>
</evidence>
<evidence type="ECO:0000256" key="2">
    <source>
        <dbReference type="ARBA" id="ARBA00022692"/>
    </source>
</evidence>
<dbReference type="GO" id="GO:0005789">
    <property type="term" value="C:endoplasmic reticulum membrane"/>
    <property type="evidence" value="ECO:0007669"/>
    <property type="project" value="UniProtKB-SubCell"/>
</dbReference>
<evidence type="ECO:0000256" key="7">
    <source>
        <dbReference type="SAM" id="Phobius"/>
    </source>
</evidence>
<feature type="transmembrane region" description="Helical" evidence="7">
    <location>
        <begin position="9"/>
        <end position="28"/>
    </location>
</feature>
<dbReference type="GO" id="GO:0015031">
    <property type="term" value="P:protein transport"/>
    <property type="evidence" value="ECO:0007669"/>
    <property type="project" value="InterPro"/>
</dbReference>
<dbReference type="AlphaFoldDB" id="A0A8J1JI02"/>
<evidence type="ECO:0000256" key="1">
    <source>
        <dbReference type="ARBA" id="ARBA00004389"/>
    </source>
</evidence>